<dbReference type="RefSeq" id="XP_009225335.1">
    <property type="nucleotide sequence ID" value="XM_009227071.1"/>
</dbReference>
<organism evidence="1">
    <name type="scientific">Gaeumannomyces tritici (strain R3-111a-1)</name>
    <name type="common">Wheat and barley take-all root rot fungus</name>
    <name type="synonym">Gaeumannomyces graminis var. tritici</name>
    <dbReference type="NCBI Taxonomy" id="644352"/>
    <lineage>
        <taxon>Eukaryota</taxon>
        <taxon>Fungi</taxon>
        <taxon>Dikarya</taxon>
        <taxon>Ascomycota</taxon>
        <taxon>Pezizomycotina</taxon>
        <taxon>Sordariomycetes</taxon>
        <taxon>Sordariomycetidae</taxon>
        <taxon>Magnaporthales</taxon>
        <taxon>Magnaporthaceae</taxon>
        <taxon>Gaeumannomyces</taxon>
    </lineage>
</organism>
<proteinExistence type="predicted"/>
<protein>
    <submittedName>
        <fullName evidence="1 2">Uncharacterized protein</fullName>
    </submittedName>
</protein>
<accession>J3P6T5</accession>
<name>J3P6T5_GAET3</name>
<dbReference type="GeneID" id="20349685"/>
<dbReference type="EMBL" id="GL385399">
    <property type="protein sequence ID" value="EJT72361.1"/>
    <property type="molecule type" value="Genomic_DNA"/>
</dbReference>
<dbReference type="VEuPathDB" id="FungiDB:GGTG_09227"/>
<reference evidence="2" key="5">
    <citation type="submission" date="2018-04" db="UniProtKB">
        <authorList>
            <consortium name="EnsemblFungi"/>
        </authorList>
    </citation>
    <scope>IDENTIFICATION</scope>
    <source>
        <strain evidence="2">R3-111a-1</strain>
    </source>
</reference>
<dbReference type="AlphaFoldDB" id="J3P6T5"/>
<evidence type="ECO:0000313" key="1">
    <source>
        <dbReference type="EMBL" id="EJT72361.1"/>
    </source>
</evidence>
<reference evidence="3" key="1">
    <citation type="submission" date="2010-07" db="EMBL/GenBank/DDBJ databases">
        <title>The genome sequence of Gaeumannomyces graminis var. tritici strain R3-111a-1.</title>
        <authorList>
            <consortium name="The Broad Institute Genome Sequencing Platform"/>
            <person name="Ma L.-J."/>
            <person name="Dead R."/>
            <person name="Young S."/>
            <person name="Zeng Q."/>
            <person name="Koehrsen M."/>
            <person name="Alvarado L."/>
            <person name="Berlin A."/>
            <person name="Chapman S.B."/>
            <person name="Chen Z."/>
            <person name="Freedman E."/>
            <person name="Gellesch M."/>
            <person name="Goldberg J."/>
            <person name="Griggs A."/>
            <person name="Gujja S."/>
            <person name="Heilman E.R."/>
            <person name="Heiman D."/>
            <person name="Hepburn T."/>
            <person name="Howarth C."/>
            <person name="Jen D."/>
            <person name="Larson L."/>
            <person name="Mehta T."/>
            <person name="Neiman D."/>
            <person name="Pearson M."/>
            <person name="Roberts A."/>
            <person name="Saif S."/>
            <person name="Shea T."/>
            <person name="Shenoy N."/>
            <person name="Sisk P."/>
            <person name="Stolte C."/>
            <person name="Sykes S."/>
            <person name="Walk T."/>
            <person name="White J."/>
            <person name="Yandava C."/>
            <person name="Haas B."/>
            <person name="Nusbaum C."/>
            <person name="Birren B."/>
        </authorList>
    </citation>
    <scope>NUCLEOTIDE SEQUENCE [LARGE SCALE GENOMIC DNA]</scope>
    <source>
        <strain evidence="3">R3-111a-1</strain>
    </source>
</reference>
<evidence type="ECO:0000313" key="2">
    <source>
        <dbReference type="EnsemblFungi" id="EJT72361"/>
    </source>
</evidence>
<gene>
    <name evidence="2" type="primary">20349685</name>
    <name evidence="1" type="ORF">GGTG_09227</name>
</gene>
<reference evidence="1" key="2">
    <citation type="submission" date="2010-07" db="EMBL/GenBank/DDBJ databases">
        <authorList>
            <consortium name="The Broad Institute Genome Sequencing Platform"/>
            <consortium name="Broad Institute Genome Sequencing Center for Infectious Disease"/>
            <person name="Ma L.-J."/>
            <person name="Dead R."/>
            <person name="Young S."/>
            <person name="Zeng Q."/>
            <person name="Koehrsen M."/>
            <person name="Alvarado L."/>
            <person name="Berlin A."/>
            <person name="Chapman S.B."/>
            <person name="Chen Z."/>
            <person name="Freedman E."/>
            <person name="Gellesch M."/>
            <person name="Goldberg J."/>
            <person name="Griggs A."/>
            <person name="Gujja S."/>
            <person name="Heilman E.R."/>
            <person name="Heiman D."/>
            <person name="Hepburn T."/>
            <person name="Howarth C."/>
            <person name="Jen D."/>
            <person name="Larson L."/>
            <person name="Mehta T."/>
            <person name="Neiman D."/>
            <person name="Pearson M."/>
            <person name="Roberts A."/>
            <person name="Saif S."/>
            <person name="Shea T."/>
            <person name="Shenoy N."/>
            <person name="Sisk P."/>
            <person name="Stolte C."/>
            <person name="Sykes S."/>
            <person name="Walk T."/>
            <person name="White J."/>
            <person name="Yandava C."/>
            <person name="Haas B."/>
            <person name="Nusbaum C."/>
            <person name="Birren B."/>
        </authorList>
    </citation>
    <scope>NUCLEOTIDE SEQUENCE</scope>
    <source>
        <strain evidence="1">R3-111a-1</strain>
    </source>
</reference>
<dbReference type="Proteomes" id="UP000006039">
    <property type="component" value="Unassembled WGS sequence"/>
</dbReference>
<sequence length="78" mass="8476">MHAILASNVVKPRFFPVTASGPRNRPSTRFILADTERAIFAEWAVVQAQRHGTAAGKEACMLNMESSFAQPDKTSPCG</sequence>
<dbReference type="HOGENOM" id="CLU_2622179_0_0_1"/>
<reference evidence="1" key="3">
    <citation type="submission" date="2010-09" db="EMBL/GenBank/DDBJ databases">
        <title>Annotation of Gaeumannomyces graminis var. tritici R3-111a-1.</title>
        <authorList>
            <consortium name="The Broad Institute Genome Sequencing Platform"/>
            <person name="Ma L.-J."/>
            <person name="Dead R."/>
            <person name="Young S.K."/>
            <person name="Zeng Q."/>
            <person name="Gargeya S."/>
            <person name="Fitzgerald M."/>
            <person name="Haas B."/>
            <person name="Abouelleil A."/>
            <person name="Alvarado L."/>
            <person name="Arachchi H.M."/>
            <person name="Berlin A."/>
            <person name="Brown A."/>
            <person name="Chapman S.B."/>
            <person name="Chen Z."/>
            <person name="Dunbar C."/>
            <person name="Freedman E."/>
            <person name="Gearin G."/>
            <person name="Gellesch M."/>
            <person name="Goldberg J."/>
            <person name="Griggs A."/>
            <person name="Gujja S."/>
            <person name="Heiman D."/>
            <person name="Howarth C."/>
            <person name="Larson L."/>
            <person name="Lui A."/>
            <person name="MacDonald P.J.P."/>
            <person name="Mehta T."/>
            <person name="Montmayeur A."/>
            <person name="Murphy C."/>
            <person name="Neiman D."/>
            <person name="Pearson M."/>
            <person name="Priest M."/>
            <person name="Roberts A."/>
            <person name="Saif S."/>
            <person name="Shea T."/>
            <person name="Shenoy N."/>
            <person name="Sisk P."/>
            <person name="Stolte C."/>
            <person name="Sykes S."/>
            <person name="Yandava C."/>
            <person name="Wortman J."/>
            <person name="Nusbaum C."/>
            <person name="Birren B."/>
        </authorList>
    </citation>
    <scope>NUCLEOTIDE SEQUENCE</scope>
    <source>
        <strain evidence="1">R3-111a-1</strain>
    </source>
</reference>
<evidence type="ECO:0000313" key="3">
    <source>
        <dbReference type="Proteomes" id="UP000006039"/>
    </source>
</evidence>
<dbReference type="EnsemblFungi" id="EJT72361">
    <property type="protein sequence ID" value="EJT72361"/>
    <property type="gene ID" value="GGTG_09227"/>
</dbReference>
<keyword evidence="3" id="KW-1185">Reference proteome</keyword>
<reference evidence="2" key="4">
    <citation type="journal article" date="2015" name="G3 (Bethesda)">
        <title>Genome sequences of three phytopathogenic species of the Magnaporthaceae family of fungi.</title>
        <authorList>
            <person name="Okagaki L.H."/>
            <person name="Nunes C.C."/>
            <person name="Sailsbery J."/>
            <person name="Clay B."/>
            <person name="Brown D."/>
            <person name="John T."/>
            <person name="Oh Y."/>
            <person name="Young N."/>
            <person name="Fitzgerald M."/>
            <person name="Haas B.J."/>
            <person name="Zeng Q."/>
            <person name="Young S."/>
            <person name="Adiconis X."/>
            <person name="Fan L."/>
            <person name="Levin J.Z."/>
            <person name="Mitchell T.K."/>
            <person name="Okubara P.A."/>
            <person name="Farman M.L."/>
            <person name="Kohn L.M."/>
            <person name="Birren B."/>
            <person name="Ma L.-J."/>
            <person name="Dean R.A."/>
        </authorList>
    </citation>
    <scope>NUCLEOTIDE SEQUENCE</scope>
    <source>
        <strain evidence="2">R3-111a-1</strain>
    </source>
</reference>